<keyword evidence="3" id="KW-1185">Reference proteome</keyword>
<dbReference type="PANTHER" id="PTHR38600">
    <property type="entry name" value="TRANSCRIPTIONAL REGULATORY PROTEIN"/>
    <property type="match status" value="1"/>
</dbReference>
<comment type="caution">
    <text evidence="2">The sequence shown here is derived from an EMBL/GenBank/DDBJ whole genome shotgun (WGS) entry which is preliminary data.</text>
</comment>
<dbReference type="GO" id="GO:0003700">
    <property type="term" value="F:DNA-binding transcription factor activity"/>
    <property type="evidence" value="ECO:0007669"/>
    <property type="project" value="InterPro"/>
</dbReference>
<dbReference type="PRINTS" id="PR00778">
    <property type="entry name" value="HTHARSR"/>
</dbReference>
<dbReference type="InterPro" id="IPR001845">
    <property type="entry name" value="HTH_ArsR_DNA-bd_dom"/>
</dbReference>
<dbReference type="InterPro" id="IPR011991">
    <property type="entry name" value="ArsR-like_HTH"/>
</dbReference>
<evidence type="ECO:0000313" key="2">
    <source>
        <dbReference type="EMBL" id="CDO06759.1"/>
    </source>
</evidence>
<gene>
    <name evidence="2" type="ORF">BN977_01552</name>
</gene>
<protein>
    <submittedName>
        <fullName evidence="2">Regulatory protein ArsR</fullName>
    </submittedName>
</protein>
<dbReference type="eggNOG" id="COG0640">
    <property type="taxonomic scope" value="Bacteria"/>
</dbReference>
<reference evidence="2" key="1">
    <citation type="submission" date="2014-03" db="EMBL/GenBank/DDBJ databases">
        <title>Draft Genome Sequence of Mycobacterium cosmeticum DSM 44829.</title>
        <authorList>
            <person name="Croce O."/>
            <person name="Robert C."/>
            <person name="Raoult D."/>
            <person name="Drancourt M."/>
        </authorList>
    </citation>
    <scope>NUCLEOTIDE SEQUENCE [LARGE SCALE GENOMIC DNA]</scope>
    <source>
        <strain evidence="2">DSM 44829</strain>
    </source>
</reference>
<dbReference type="STRING" id="258533.BN977_01552"/>
<proteinExistence type="predicted"/>
<dbReference type="SUPFAM" id="SSF46785">
    <property type="entry name" value="Winged helix' DNA-binding domain"/>
    <property type="match status" value="1"/>
</dbReference>
<dbReference type="PANTHER" id="PTHR38600:SF2">
    <property type="entry name" value="SLL0088 PROTEIN"/>
    <property type="match status" value="1"/>
</dbReference>
<reference evidence="2" key="2">
    <citation type="submission" date="2014-03" db="EMBL/GenBank/DDBJ databases">
        <authorList>
            <person name="Urmite Genomes"/>
        </authorList>
    </citation>
    <scope>NUCLEOTIDE SEQUENCE</scope>
    <source>
        <strain evidence="2">DSM 44829</strain>
    </source>
</reference>
<dbReference type="PROSITE" id="PS50987">
    <property type="entry name" value="HTH_ARSR_2"/>
    <property type="match status" value="1"/>
</dbReference>
<dbReference type="Proteomes" id="UP000028870">
    <property type="component" value="Unassembled WGS sequence"/>
</dbReference>
<dbReference type="InterPro" id="IPR036390">
    <property type="entry name" value="WH_DNA-bd_sf"/>
</dbReference>
<feature type="domain" description="HTH arsR-type" evidence="1">
    <location>
        <begin position="1"/>
        <end position="93"/>
    </location>
</feature>
<sequence length="120" mass="13253">MVEDQVLDRAYAALADPTRRRLLEALRGGDARITDLAAPLPMTFAGVSRHVGVLEAAGLVRREVRGREHWLSLQPQGLAAAQQWISDQTDFWSARADALAARLRRNNGRRSQGPGQGRSR</sequence>
<evidence type="ECO:0000259" key="1">
    <source>
        <dbReference type="PROSITE" id="PS50987"/>
    </source>
</evidence>
<dbReference type="SMART" id="SM00418">
    <property type="entry name" value="HTH_ARSR"/>
    <property type="match status" value="1"/>
</dbReference>
<accession>W9AM18</accession>
<dbReference type="NCBIfam" id="NF033788">
    <property type="entry name" value="HTH_metalloreg"/>
    <property type="match status" value="1"/>
</dbReference>
<name>W9AM18_MYCCO</name>
<dbReference type="EMBL" id="CCBB010000001">
    <property type="protein sequence ID" value="CDO06759.1"/>
    <property type="molecule type" value="Genomic_DNA"/>
</dbReference>
<dbReference type="RefSeq" id="WP_036396957.1">
    <property type="nucleotide sequence ID" value="NZ_CCBB010000001.1"/>
</dbReference>
<dbReference type="CDD" id="cd00090">
    <property type="entry name" value="HTH_ARSR"/>
    <property type="match status" value="1"/>
</dbReference>
<organism evidence="2 3">
    <name type="scientific">Mycolicibacterium cosmeticum</name>
    <dbReference type="NCBI Taxonomy" id="258533"/>
    <lineage>
        <taxon>Bacteria</taxon>
        <taxon>Bacillati</taxon>
        <taxon>Actinomycetota</taxon>
        <taxon>Actinomycetes</taxon>
        <taxon>Mycobacteriales</taxon>
        <taxon>Mycobacteriaceae</taxon>
        <taxon>Mycolicibacterium</taxon>
    </lineage>
</organism>
<dbReference type="Pfam" id="PF12840">
    <property type="entry name" value="HTH_20"/>
    <property type="match status" value="1"/>
</dbReference>
<dbReference type="AlphaFoldDB" id="W9AM18"/>
<dbReference type="InterPro" id="IPR036388">
    <property type="entry name" value="WH-like_DNA-bd_sf"/>
</dbReference>
<evidence type="ECO:0000313" key="3">
    <source>
        <dbReference type="Proteomes" id="UP000028870"/>
    </source>
</evidence>
<dbReference type="Gene3D" id="1.10.10.10">
    <property type="entry name" value="Winged helix-like DNA-binding domain superfamily/Winged helix DNA-binding domain"/>
    <property type="match status" value="1"/>
</dbReference>
<dbReference type="OrthoDB" id="9806976at2"/>